<dbReference type="PROSITE" id="PS50893">
    <property type="entry name" value="ABC_TRANSPORTER_2"/>
    <property type="match status" value="1"/>
</dbReference>
<dbReference type="GO" id="GO:0005524">
    <property type="term" value="F:ATP binding"/>
    <property type="evidence" value="ECO:0007669"/>
    <property type="project" value="UniProtKB-KW"/>
</dbReference>
<organism evidence="6">
    <name type="scientific">marine sediment metagenome</name>
    <dbReference type="NCBI Taxonomy" id="412755"/>
    <lineage>
        <taxon>unclassified sequences</taxon>
        <taxon>metagenomes</taxon>
        <taxon>ecological metagenomes</taxon>
    </lineage>
</organism>
<dbReference type="InterPro" id="IPR017871">
    <property type="entry name" value="ABC_transporter-like_CS"/>
</dbReference>
<comment type="caution">
    <text evidence="6">The sequence shown here is derived from an EMBL/GenBank/DDBJ whole genome shotgun (WGS) entry which is preliminary data.</text>
</comment>
<evidence type="ECO:0000313" key="6">
    <source>
        <dbReference type="EMBL" id="KKO05419.1"/>
    </source>
</evidence>
<keyword evidence="1" id="KW-0813">Transport</keyword>
<sequence length="258" mass="28484">MTSPIVETRQLRLQVGDRVLCDQLNLTAAPGQRLAVLGQNGSGKTTLLHSLLKLCPVDEDRIHINGLPLTQWSRAELATRVGILFQDNHDDMPASVHETVMLGRLPHLRAWRWESADDFRLASHALTIVGLEHMAQRDVSSLSGGERQRLAIASLLTQNPSLYLLDEPSNHLDISFQIKTLKLLTETVQQDGSALIMATHDINLASRFCDQILLLFGDGTYTTGSNTDVLTDDALSRAYGCEIRHVATESGTFYFPAS</sequence>
<evidence type="ECO:0000256" key="3">
    <source>
        <dbReference type="ARBA" id="ARBA00022840"/>
    </source>
</evidence>
<accession>A0A0F9YLE4</accession>
<keyword evidence="4" id="KW-1278">Translocase</keyword>
<dbReference type="CDD" id="cd03214">
    <property type="entry name" value="ABC_Iron-Siderophores_B12_Hemin"/>
    <property type="match status" value="1"/>
</dbReference>
<dbReference type="PANTHER" id="PTHR42794">
    <property type="entry name" value="HEMIN IMPORT ATP-BINDING PROTEIN HMUV"/>
    <property type="match status" value="1"/>
</dbReference>
<proteinExistence type="predicted"/>
<dbReference type="PROSITE" id="PS00211">
    <property type="entry name" value="ABC_TRANSPORTER_1"/>
    <property type="match status" value="1"/>
</dbReference>
<reference evidence="6" key="1">
    <citation type="journal article" date="2015" name="Nature">
        <title>Complex archaea that bridge the gap between prokaryotes and eukaryotes.</title>
        <authorList>
            <person name="Spang A."/>
            <person name="Saw J.H."/>
            <person name="Jorgensen S.L."/>
            <person name="Zaremba-Niedzwiedzka K."/>
            <person name="Martijn J."/>
            <person name="Lind A.E."/>
            <person name="van Eijk R."/>
            <person name="Schleper C."/>
            <person name="Guy L."/>
            <person name="Ettema T.J."/>
        </authorList>
    </citation>
    <scope>NUCLEOTIDE SEQUENCE</scope>
</reference>
<dbReference type="Gene3D" id="3.40.50.300">
    <property type="entry name" value="P-loop containing nucleotide triphosphate hydrolases"/>
    <property type="match status" value="1"/>
</dbReference>
<evidence type="ECO:0000256" key="1">
    <source>
        <dbReference type="ARBA" id="ARBA00022448"/>
    </source>
</evidence>
<dbReference type="SUPFAM" id="SSF52540">
    <property type="entry name" value="P-loop containing nucleoside triphosphate hydrolases"/>
    <property type="match status" value="1"/>
</dbReference>
<evidence type="ECO:0000256" key="4">
    <source>
        <dbReference type="ARBA" id="ARBA00022967"/>
    </source>
</evidence>
<keyword evidence="3" id="KW-0067">ATP-binding</keyword>
<name>A0A0F9YLE4_9ZZZZ</name>
<dbReference type="Pfam" id="PF00005">
    <property type="entry name" value="ABC_tran"/>
    <property type="match status" value="1"/>
</dbReference>
<dbReference type="PANTHER" id="PTHR42794:SF1">
    <property type="entry name" value="HEMIN IMPORT ATP-BINDING PROTEIN HMUV"/>
    <property type="match status" value="1"/>
</dbReference>
<dbReference type="InterPro" id="IPR027417">
    <property type="entry name" value="P-loop_NTPase"/>
</dbReference>
<dbReference type="InterPro" id="IPR003439">
    <property type="entry name" value="ABC_transporter-like_ATP-bd"/>
</dbReference>
<gene>
    <name evidence="6" type="ORF">LCGC14_0076900</name>
</gene>
<dbReference type="AlphaFoldDB" id="A0A0F9YLE4"/>
<dbReference type="GO" id="GO:0016887">
    <property type="term" value="F:ATP hydrolysis activity"/>
    <property type="evidence" value="ECO:0007669"/>
    <property type="project" value="InterPro"/>
</dbReference>
<feature type="domain" description="ABC transporter" evidence="5">
    <location>
        <begin position="6"/>
        <end position="242"/>
    </location>
</feature>
<dbReference type="EMBL" id="LAZR01000019">
    <property type="protein sequence ID" value="KKO05419.1"/>
    <property type="molecule type" value="Genomic_DNA"/>
</dbReference>
<keyword evidence="2" id="KW-0547">Nucleotide-binding</keyword>
<dbReference type="InterPro" id="IPR003593">
    <property type="entry name" value="AAA+_ATPase"/>
</dbReference>
<dbReference type="SMART" id="SM00382">
    <property type="entry name" value="AAA"/>
    <property type="match status" value="1"/>
</dbReference>
<evidence type="ECO:0000259" key="5">
    <source>
        <dbReference type="PROSITE" id="PS50893"/>
    </source>
</evidence>
<evidence type="ECO:0000256" key="2">
    <source>
        <dbReference type="ARBA" id="ARBA00022741"/>
    </source>
</evidence>
<protein>
    <recommendedName>
        <fullName evidence="5">ABC transporter domain-containing protein</fullName>
    </recommendedName>
</protein>